<evidence type="ECO:0000313" key="2">
    <source>
        <dbReference type="Proteomes" id="UP000187209"/>
    </source>
</evidence>
<organism evidence="1 2">
    <name type="scientific">Stentor coeruleus</name>
    <dbReference type="NCBI Taxonomy" id="5963"/>
    <lineage>
        <taxon>Eukaryota</taxon>
        <taxon>Sar</taxon>
        <taxon>Alveolata</taxon>
        <taxon>Ciliophora</taxon>
        <taxon>Postciliodesmatophora</taxon>
        <taxon>Heterotrichea</taxon>
        <taxon>Heterotrichida</taxon>
        <taxon>Stentoridae</taxon>
        <taxon>Stentor</taxon>
    </lineage>
</organism>
<keyword evidence="2" id="KW-1185">Reference proteome</keyword>
<gene>
    <name evidence="1" type="ORF">SteCoe_25598</name>
</gene>
<protein>
    <submittedName>
        <fullName evidence="1">Uncharacterized protein</fullName>
    </submittedName>
</protein>
<reference evidence="1 2" key="1">
    <citation type="submission" date="2016-11" db="EMBL/GenBank/DDBJ databases">
        <title>The macronuclear genome of Stentor coeruleus: a giant cell with tiny introns.</title>
        <authorList>
            <person name="Slabodnick M."/>
            <person name="Ruby J.G."/>
            <person name="Reiff S.B."/>
            <person name="Swart E.C."/>
            <person name="Gosai S."/>
            <person name="Prabakaran S."/>
            <person name="Witkowska E."/>
            <person name="Larue G.E."/>
            <person name="Fisher S."/>
            <person name="Freeman R.M."/>
            <person name="Gunawardena J."/>
            <person name="Chu W."/>
            <person name="Stover N.A."/>
            <person name="Gregory B.D."/>
            <person name="Nowacki M."/>
            <person name="Derisi J."/>
            <person name="Roy S.W."/>
            <person name="Marshall W.F."/>
            <person name="Sood P."/>
        </authorList>
    </citation>
    <scope>NUCLEOTIDE SEQUENCE [LARGE SCALE GENOMIC DNA]</scope>
    <source>
        <strain evidence="1">WM001</strain>
    </source>
</reference>
<evidence type="ECO:0000313" key="1">
    <source>
        <dbReference type="EMBL" id="OMJ75283.1"/>
    </source>
</evidence>
<proteinExistence type="predicted"/>
<sequence>MEKQESFWKEASRKIELLLKNRIRINNEDLLIEDLEEPSLSTTVTTSKPKYKSKHSAFNSRYINYQPAVMNILKNSQRLSAVNRFRTERTPSPFTKKYNKLTPLEESFLDKSSNYLEIYGQRAGFSFLPKLGNPTKVKSFILKVREKYSSLYKQLKSDDGLIRLEGIMNYLFKNNTMKRFLPRTNRGFSTMRSESTMRKRKVLFAEKDHSNYIQEQAQAIKELFDPLNEGNIGSTNFYGIIGIFEYSCAGIEGSTLSKLDLTNTKHTRYLNIQVHQLKSLYYKYKQSNLLERDALQKLFQCIEGIEGLAGEILNLLEIRKNANFGQYLSIVPVLLENYAKIMDHLENN</sequence>
<accession>A0A1R2BEV0</accession>
<dbReference type="EMBL" id="MPUH01000699">
    <property type="protein sequence ID" value="OMJ75283.1"/>
    <property type="molecule type" value="Genomic_DNA"/>
</dbReference>
<name>A0A1R2BEV0_9CILI</name>
<dbReference type="AlphaFoldDB" id="A0A1R2BEV0"/>
<comment type="caution">
    <text evidence="1">The sequence shown here is derived from an EMBL/GenBank/DDBJ whole genome shotgun (WGS) entry which is preliminary data.</text>
</comment>
<dbReference type="Proteomes" id="UP000187209">
    <property type="component" value="Unassembled WGS sequence"/>
</dbReference>